<dbReference type="KEGG" id="mdn:JT25_012730"/>
<dbReference type="EMBL" id="CP014476">
    <property type="protein sequence ID" value="AMK77332.1"/>
    <property type="molecule type" value="Genomic_DNA"/>
</dbReference>
<comment type="function">
    <text evidence="9">Role in flagellar biosynthesis.</text>
</comment>
<organism evidence="10 11">
    <name type="scientific">Methylomonas denitrificans</name>
    <dbReference type="NCBI Taxonomy" id="1538553"/>
    <lineage>
        <taxon>Bacteria</taxon>
        <taxon>Pseudomonadati</taxon>
        <taxon>Pseudomonadota</taxon>
        <taxon>Gammaproteobacteria</taxon>
        <taxon>Methylococcales</taxon>
        <taxon>Methylococcaceae</taxon>
        <taxon>Methylomonas</taxon>
    </lineage>
</organism>
<keyword evidence="6 9" id="KW-1133">Transmembrane helix</keyword>
<keyword evidence="7 9" id="KW-0472">Membrane</keyword>
<dbReference type="Proteomes" id="UP000030512">
    <property type="component" value="Chromosome"/>
</dbReference>
<keyword evidence="8 9" id="KW-0975">Bacterial flagellum</keyword>
<keyword evidence="4 9" id="KW-1003">Cell membrane</keyword>
<dbReference type="InterPro" id="IPR006305">
    <property type="entry name" value="FliQ"/>
</dbReference>
<evidence type="ECO:0000256" key="1">
    <source>
        <dbReference type="ARBA" id="ARBA00004651"/>
    </source>
</evidence>
<keyword evidence="5 9" id="KW-0812">Transmembrane</keyword>
<dbReference type="GO" id="GO:0009425">
    <property type="term" value="C:bacterial-type flagellum basal body"/>
    <property type="evidence" value="ECO:0007669"/>
    <property type="project" value="UniProtKB-SubCell"/>
</dbReference>
<dbReference type="OrthoDB" id="9806440at2"/>
<evidence type="ECO:0000256" key="2">
    <source>
        <dbReference type="ARBA" id="ARBA00006156"/>
    </source>
</evidence>
<name>A0A126T5I6_9GAMM</name>
<dbReference type="PIRSF" id="PIRSF004669">
    <property type="entry name" value="FliQ"/>
    <property type="match status" value="1"/>
</dbReference>
<dbReference type="PANTHER" id="PTHR34040:SF2">
    <property type="entry name" value="FLAGELLAR BIOSYNTHETIC PROTEIN FLIQ"/>
    <property type="match status" value="1"/>
</dbReference>
<feature type="transmembrane region" description="Helical" evidence="9">
    <location>
        <begin position="51"/>
        <end position="74"/>
    </location>
</feature>
<evidence type="ECO:0000256" key="4">
    <source>
        <dbReference type="ARBA" id="ARBA00022475"/>
    </source>
</evidence>
<dbReference type="GO" id="GO:0005886">
    <property type="term" value="C:plasma membrane"/>
    <property type="evidence" value="ECO:0007669"/>
    <property type="project" value="UniProtKB-SubCell"/>
</dbReference>
<dbReference type="InterPro" id="IPR002191">
    <property type="entry name" value="Bac_export_3"/>
</dbReference>
<dbReference type="NCBIfam" id="TIGR01402">
    <property type="entry name" value="fliQ"/>
    <property type="match status" value="1"/>
</dbReference>
<dbReference type="PANTHER" id="PTHR34040">
    <property type="entry name" value="FLAGELLAR BIOSYNTHETIC PROTEIN FLIQ"/>
    <property type="match status" value="1"/>
</dbReference>
<evidence type="ECO:0000256" key="9">
    <source>
        <dbReference type="RuleBase" id="RU364090"/>
    </source>
</evidence>
<evidence type="ECO:0000256" key="3">
    <source>
        <dbReference type="ARBA" id="ARBA00021718"/>
    </source>
</evidence>
<proteinExistence type="inferred from homology"/>
<comment type="similarity">
    <text evidence="2 9">Belongs to the FliQ/MopD/SpaQ family.</text>
</comment>
<reference evidence="10 11" key="1">
    <citation type="journal article" date="2015" name="Environ. Microbiol.">
        <title>Methane oxidation coupled to nitrate reduction under hypoxia by the Gammaproteobacterium Methylomonas denitrificans, sp. nov. type strain FJG1.</title>
        <authorList>
            <person name="Kits K.D."/>
            <person name="Klotz M.G."/>
            <person name="Stein L.Y."/>
        </authorList>
    </citation>
    <scope>NUCLEOTIDE SEQUENCE [LARGE SCALE GENOMIC DNA]</scope>
    <source>
        <strain evidence="10 11">FJG1</strain>
    </source>
</reference>
<evidence type="ECO:0000256" key="7">
    <source>
        <dbReference type="ARBA" id="ARBA00023136"/>
    </source>
</evidence>
<dbReference type="STRING" id="1538553.JT25_012730"/>
<dbReference type="AlphaFoldDB" id="A0A126T5I6"/>
<evidence type="ECO:0000256" key="8">
    <source>
        <dbReference type="ARBA" id="ARBA00023143"/>
    </source>
</evidence>
<dbReference type="GO" id="GO:0009306">
    <property type="term" value="P:protein secretion"/>
    <property type="evidence" value="ECO:0007669"/>
    <property type="project" value="InterPro"/>
</dbReference>
<dbReference type="PRINTS" id="PR00952">
    <property type="entry name" value="TYPE3IMQPROT"/>
</dbReference>
<dbReference type="GO" id="GO:0044780">
    <property type="term" value="P:bacterial-type flagellum assembly"/>
    <property type="evidence" value="ECO:0007669"/>
    <property type="project" value="InterPro"/>
</dbReference>
<accession>A0A126T5I6</accession>
<sequence>MTPETISAIAQDTVLISLKLMGPILIASLVVGLLVSMFQAATSIQEQTLTFIPKLATIIAVLMIAGPGMLQMLIDYFQDLMRDIPTLIG</sequence>
<gene>
    <name evidence="9" type="primary">fliQ</name>
    <name evidence="10" type="ORF">JT25_012730</name>
</gene>
<evidence type="ECO:0000313" key="10">
    <source>
        <dbReference type="EMBL" id="AMK77332.1"/>
    </source>
</evidence>
<dbReference type="Pfam" id="PF01313">
    <property type="entry name" value="Bac_export_3"/>
    <property type="match status" value="1"/>
</dbReference>
<feature type="transmembrane region" description="Helical" evidence="9">
    <location>
        <begin position="20"/>
        <end position="39"/>
    </location>
</feature>
<evidence type="ECO:0000313" key="11">
    <source>
        <dbReference type="Proteomes" id="UP000030512"/>
    </source>
</evidence>
<keyword evidence="11" id="KW-1185">Reference proteome</keyword>
<comment type="subcellular location">
    <subcellularLocation>
        <location evidence="1 9">Cell membrane</location>
        <topology evidence="1">Multi-pass membrane protein</topology>
    </subcellularLocation>
    <subcellularLocation>
        <location evidence="9">Bacterial flagellum basal body</location>
    </subcellularLocation>
</comment>
<evidence type="ECO:0000256" key="5">
    <source>
        <dbReference type="ARBA" id="ARBA00022692"/>
    </source>
</evidence>
<protein>
    <recommendedName>
        <fullName evidence="3 9">Flagellar biosynthetic protein FliQ</fullName>
    </recommendedName>
</protein>
<evidence type="ECO:0000256" key="6">
    <source>
        <dbReference type="ARBA" id="ARBA00022989"/>
    </source>
</evidence>